<accession>A0ABP9TPZ2</accession>
<dbReference type="SUPFAM" id="SSF56112">
    <property type="entry name" value="Protein kinase-like (PK-like)"/>
    <property type="match status" value="1"/>
</dbReference>
<dbReference type="InterPro" id="IPR011009">
    <property type="entry name" value="Kinase-like_dom_sf"/>
</dbReference>
<dbReference type="Proteomes" id="UP001501257">
    <property type="component" value="Unassembled WGS sequence"/>
</dbReference>
<dbReference type="EMBL" id="BAABLK010000027">
    <property type="protein sequence ID" value="GAA5227169.1"/>
    <property type="molecule type" value="Genomic_DNA"/>
</dbReference>
<evidence type="ECO:0000259" key="1">
    <source>
        <dbReference type="Pfam" id="PF01636"/>
    </source>
</evidence>
<proteinExistence type="predicted"/>
<dbReference type="RefSeq" id="WP_210101591.1">
    <property type="nucleotide sequence ID" value="NZ_BAABLK010000027.1"/>
</dbReference>
<keyword evidence="3" id="KW-1185">Reference proteome</keyword>
<dbReference type="InterPro" id="IPR002575">
    <property type="entry name" value="Aminoglycoside_PTrfase"/>
</dbReference>
<name>A0ABP9TPZ2_9MICC</name>
<organism evidence="2 3">
    <name type="scientific">Paeniglutamicibacter antarcticus</name>
    <dbReference type="NCBI Taxonomy" id="494023"/>
    <lineage>
        <taxon>Bacteria</taxon>
        <taxon>Bacillati</taxon>
        <taxon>Actinomycetota</taxon>
        <taxon>Actinomycetes</taxon>
        <taxon>Micrococcales</taxon>
        <taxon>Micrococcaceae</taxon>
        <taxon>Paeniglutamicibacter</taxon>
    </lineage>
</organism>
<sequence>MSTEALSKARELAHALYPGPDWNAAHVEEGGQFHRVLVANGEAVMRMSRTPQAARDMQRRVDLVDSLAGEFSFRLPTSLSRVWHGEGFSAVIQRFVPGAPHRPHAGDAASLRRILDELASVDVQPLGDLLAPQFSFRGPWTTPKVAATLDALPVDLRDGTQRVLDTIASFAEVPAALVHGDLAGHNMRWSDGKLHGILDWDMAAAWDPALNTAYLGLWHGEGFIEEIAPGPDVAWRARVWLGAMSLESVFDASLDQEKDLGALVGKIGPRLAMAATAAGS</sequence>
<dbReference type="Gene3D" id="3.90.1200.10">
    <property type="match status" value="1"/>
</dbReference>
<comment type="caution">
    <text evidence="2">The sequence shown here is derived from an EMBL/GenBank/DDBJ whole genome shotgun (WGS) entry which is preliminary data.</text>
</comment>
<dbReference type="Pfam" id="PF01636">
    <property type="entry name" value="APH"/>
    <property type="match status" value="1"/>
</dbReference>
<evidence type="ECO:0000313" key="2">
    <source>
        <dbReference type="EMBL" id="GAA5227169.1"/>
    </source>
</evidence>
<protein>
    <recommendedName>
        <fullName evidence="1">Aminoglycoside phosphotransferase domain-containing protein</fullName>
    </recommendedName>
</protein>
<reference evidence="3" key="1">
    <citation type="journal article" date="2019" name="Int. J. Syst. Evol. Microbiol.">
        <title>The Global Catalogue of Microorganisms (GCM) 10K type strain sequencing project: providing services to taxonomists for standard genome sequencing and annotation.</title>
        <authorList>
            <consortium name="The Broad Institute Genomics Platform"/>
            <consortium name="The Broad Institute Genome Sequencing Center for Infectious Disease"/>
            <person name="Wu L."/>
            <person name="Ma J."/>
        </authorList>
    </citation>
    <scope>NUCLEOTIDE SEQUENCE [LARGE SCALE GENOMIC DNA]</scope>
    <source>
        <strain evidence="3">JCM 18952</strain>
    </source>
</reference>
<evidence type="ECO:0000313" key="3">
    <source>
        <dbReference type="Proteomes" id="UP001501257"/>
    </source>
</evidence>
<feature type="domain" description="Aminoglycoside phosphotransferase" evidence="1">
    <location>
        <begin position="34"/>
        <end position="218"/>
    </location>
</feature>
<dbReference type="Gene3D" id="3.30.200.20">
    <property type="entry name" value="Phosphorylase Kinase, domain 1"/>
    <property type="match status" value="1"/>
</dbReference>
<gene>
    <name evidence="2" type="ORF">GCM10025778_17020</name>
</gene>